<evidence type="ECO:0000313" key="2">
    <source>
        <dbReference type="Proteomes" id="UP000307720"/>
    </source>
</evidence>
<keyword evidence="2" id="KW-1185">Reference proteome</keyword>
<proteinExistence type="predicted"/>
<gene>
    <name evidence="1" type="ORF">E5357_09525</name>
</gene>
<name>A0AC61QZ40_9FIRM</name>
<dbReference type="Proteomes" id="UP000307720">
    <property type="component" value="Unassembled WGS sequence"/>
</dbReference>
<organism evidence="1 2">
    <name type="scientific">Hominisplanchenecus murintestinalis</name>
    <dbReference type="NCBI Taxonomy" id="2941517"/>
    <lineage>
        <taxon>Bacteria</taxon>
        <taxon>Bacillati</taxon>
        <taxon>Bacillota</taxon>
        <taxon>Clostridia</taxon>
        <taxon>Lachnospirales</taxon>
        <taxon>Lachnospiraceae</taxon>
        <taxon>Hominisplanchenecus</taxon>
    </lineage>
</organism>
<evidence type="ECO:0000313" key="1">
    <source>
        <dbReference type="EMBL" id="TGX98314.1"/>
    </source>
</evidence>
<comment type="caution">
    <text evidence="1">The sequence shown here is derived from an EMBL/GenBank/DDBJ whole genome shotgun (WGS) entry which is preliminary data.</text>
</comment>
<accession>A0AC61QZ40</accession>
<reference evidence="1" key="1">
    <citation type="submission" date="2019-04" db="EMBL/GenBank/DDBJ databases">
        <title>Microbes associate with the intestines of laboratory mice.</title>
        <authorList>
            <person name="Navarre W."/>
            <person name="Wong E."/>
            <person name="Huang K."/>
            <person name="Tropini C."/>
            <person name="Ng K."/>
            <person name="Yu B."/>
        </authorList>
    </citation>
    <scope>NUCLEOTIDE SEQUENCE</scope>
    <source>
        <strain evidence="1">NM72_1-8</strain>
    </source>
</reference>
<dbReference type="EMBL" id="SRZB01000019">
    <property type="protein sequence ID" value="TGX98314.1"/>
    <property type="molecule type" value="Genomic_DNA"/>
</dbReference>
<sequence>MKILFIEWSSCGKKDLVEAFIKEGHELIYPPFSIEGKTYQELPEIERQFSSVVREEAPDLVYTTNYYPAISNLCCKENVRYISWLYDSPYRRLFSESVLNPCNIIYVFDKQLYLECHNAGISTVRYMPLAANTERLDAIQTDGYTYDVSFVGSLYLENGSAFVQVLNSVSDYTKGYLNALVAAQLKIQGYNFIEEVLGPVIGDMARAYPMTREPGGIESQEYFYAQYVVNEWITAVDRIDLLETVARECAGVDLFTQHKDFSASNVRNHGTVDYYEEMPKVFKQSRINLNITRRGIQSGIPLRAVDIMGSGGFLVSNFQSDFLDYFIPGEDFVYYESKEDLQQKIDYYLNHEEERRAIAKRGHDKIAAGHTYRHRIREMLSAL</sequence>
<protein>
    <submittedName>
        <fullName evidence="1">Uncharacterized protein</fullName>
    </submittedName>
</protein>